<dbReference type="InterPro" id="IPR002104">
    <property type="entry name" value="Integrase_catalytic"/>
</dbReference>
<gene>
    <name evidence="7" type="ORF">B0703_04675</name>
    <name evidence="6" type="ORF">B0703_05690</name>
</gene>
<evidence type="ECO:0000256" key="1">
    <source>
        <dbReference type="ARBA" id="ARBA00008857"/>
    </source>
</evidence>
<evidence type="ECO:0000313" key="8">
    <source>
        <dbReference type="Proteomes" id="UP000193179"/>
    </source>
</evidence>
<evidence type="ECO:0000313" key="7">
    <source>
        <dbReference type="EMBL" id="WNE86200.1"/>
    </source>
</evidence>
<dbReference type="AlphaFoldDB" id="A0AAF0VAY3"/>
<evidence type="ECO:0000256" key="2">
    <source>
        <dbReference type="ARBA" id="ARBA00022908"/>
    </source>
</evidence>
<keyword evidence="4" id="KW-0233">DNA recombination</keyword>
<dbReference type="PANTHER" id="PTHR30349">
    <property type="entry name" value="PHAGE INTEGRASE-RELATED"/>
    <property type="match status" value="1"/>
</dbReference>
<dbReference type="PANTHER" id="PTHR30349:SF64">
    <property type="entry name" value="PROPHAGE INTEGRASE INTD-RELATED"/>
    <property type="match status" value="1"/>
</dbReference>
<keyword evidence="3" id="KW-0238">DNA-binding</keyword>
<dbReference type="Gene3D" id="1.10.150.130">
    <property type="match status" value="1"/>
</dbReference>
<organism evidence="6 8">
    <name type="scientific">Bifidobacterium adolescentis</name>
    <dbReference type="NCBI Taxonomy" id="1680"/>
    <lineage>
        <taxon>Bacteria</taxon>
        <taxon>Bacillati</taxon>
        <taxon>Actinomycetota</taxon>
        <taxon>Actinomycetes</taxon>
        <taxon>Bifidobacteriales</taxon>
        <taxon>Bifidobacteriaceae</taxon>
        <taxon>Bifidobacterium</taxon>
    </lineage>
</organism>
<dbReference type="GO" id="GO:0006310">
    <property type="term" value="P:DNA recombination"/>
    <property type="evidence" value="ECO:0007669"/>
    <property type="project" value="UniProtKB-KW"/>
</dbReference>
<sequence>MARKARNGIVYPYKVERKKKLADGTIKAYPSFEFKIDGKTYSCKKYADANRRLTELLQERAKFGSTSNTSVTLGAYAEQWLERRQRDADPKTFANYRTIVHKHLRPYHSQKMSNLNAAVCDRIVNGLTVAKTIDGKKMHVKASLSLRRQTHTTLNQICNAAVADRILPTNPMGGVPTPKDKDISLADERKNEAHERTAFTDDEAKRILQAANELGIRNGAREWFRLCTGMRPGEILGASLQDLELTTTANGIPYGEYTVNWKLEELKKEHGCGEPDRKGVYPCGYKRGAACPQWRWRIPDGFDMIELQGRWCLTPPKSKRGRKVPIIPALAQTLEAYLVDTAEIPNPHGLLFRHDDGSPIEPEEDIEQFRKLLEAAGVPNAEHRSRHETRHTVVTILMSMGVDVGLVEEIVGHSSRLMVEHYRHAGLKERLAAMETMNSALDLKQIEQKGVVNAA</sequence>
<dbReference type="EMBL" id="CP133648">
    <property type="protein sequence ID" value="WNE86200.1"/>
    <property type="molecule type" value="Genomic_DNA"/>
</dbReference>
<dbReference type="GO" id="GO:0003677">
    <property type="term" value="F:DNA binding"/>
    <property type="evidence" value="ECO:0007669"/>
    <property type="project" value="UniProtKB-KW"/>
</dbReference>
<dbReference type="InterPro" id="IPR050090">
    <property type="entry name" value="Tyrosine_recombinase_XerCD"/>
</dbReference>
<dbReference type="RefSeq" id="WP_085347197.1">
    <property type="nucleotide sequence ID" value="NZ_CP133648.1"/>
</dbReference>
<dbReference type="Proteomes" id="UP000193179">
    <property type="component" value="Chromosome"/>
</dbReference>
<keyword evidence="2" id="KW-0229">DNA integration</keyword>
<reference evidence="6" key="1">
    <citation type="journal article" date="2016" name="Sci. Rep.">
        <title>Evaluation of genetic diversity among strains of the human gut commensal Bifidobacterium adolescentis.</title>
        <authorList>
            <person name="Duranti S."/>
            <person name="Milani C."/>
            <person name="Lugli G.A."/>
            <person name="Mancabelli L."/>
            <person name="Turroni F."/>
            <person name="Ferrario C."/>
            <person name="Mangifesta M."/>
            <person name="Viappiani A."/>
            <person name="Sanchez B."/>
            <person name="Margolles A."/>
            <person name="van Sinderen D."/>
            <person name="Ventura M."/>
        </authorList>
    </citation>
    <scope>NUCLEOTIDE SEQUENCE</scope>
    <source>
        <strain evidence="6">703B</strain>
    </source>
</reference>
<dbReference type="GO" id="GO:0015074">
    <property type="term" value="P:DNA integration"/>
    <property type="evidence" value="ECO:0007669"/>
    <property type="project" value="UniProtKB-KW"/>
</dbReference>
<dbReference type="Gene3D" id="1.10.443.10">
    <property type="entry name" value="Intergrase catalytic core"/>
    <property type="match status" value="1"/>
</dbReference>
<evidence type="ECO:0000256" key="3">
    <source>
        <dbReference type="ARBA" id="ARBA00023125"/>
    </source>
</evidence>
<dbReference type="InterPro" id="IPR011010">
    <property type="entry name" value="DNA_brk_join_enz"/>
</dbReference>
<dbReference type="Pfam" id="PF00589">
    <property type="entry name" value="Phage_integrase"/>
    <property type="match status" value="1"/>
</dbReference>
<feature type="domain" description="Tyr recombinase" evidence="5">
    <location>
        <begin position="194"/>
        <end position="436"/>
    </location>
</feature>
<reference evidence="6" key="2">
    <citation type="submission" date="2023-09" db="EMBL/GenBank/DDBJ databases">
        <title>Ecological and genomic based identification of the Bifidobacterium adolescentis prototype of the healthy human gut microbiota.</title>
        <authorList>
            <person name="Lugli G.A."/>
            <person name="Argentini C."/>
            <person name="Tarracchini C."/>
            <person name="Fontana F."/>
            <person name="Alessandri G."/>
            <person name="Mancabelli L."/>
            <person name="Milani C."/>
            <person name="Turroni F."/>
            <person name="Ventura M."/>
        </authorList>
    </citation>
    <scope>NUCLEOTIDE SEQUENCE</scope>
    <source>
        <strain evidence="6">703B</strain>
    </source>
</reference>
<dbReference type="EMBL" id="CP133648">
    <property type="protein sequence ID" value="WNE84507.1"/>
    <property type="molecule type" value="Genomic_DNA"/>
</dbReference>
<protein>
    <submittedName>
        <fullName evidence="6">Tyrosine-type recombinase/integrase</fullName>
    </submittedName>
</protein>
<name>A0AAF0VAY3_BIFAD</name>
<dbReference type="InterPro" id="IPR013762">
    <property type="entry name" value="Integrase-like_cat_sf"/>
</dbReference>
<dbReference type="PROSITE" id="PS51898">
    <property type="entry name" value="TYR_RECOMBINASE"/>
    <property type="match status" value="1"/>
</dbReference>
<dbReference type="Pfam" id="PF14659">
    <property type="entry name" value="Phage_int_SAM_3"/>
    <property type="match status" value="1"/>
</dbReference>
<evidence type="ECO:0000259" key="5">
    <source>
        <dbReference type="PROSITE" id="PS51898"/>
    </source>
</evidence>
<dbReference type="InterPro" id="IPR010998">
    <property type="entry name" value="Integrase_recombinase_N"/>
</dbReference>
<evidence type="ECO:0000256" key="4">
    <source>
        <dbReference type="ARBA" id="ARBA00023172"/>
    </source>
</evidence>
<proteinExistence type="inferred from homology"/>
<evidence type="ECO:0000313" key="6">
    <source>
        <dbReference type="EMBL" id="WNE84507.1"/>
    </source>
</evidence>
<dbReference type="SUPFAM" id="SSF56349">
    <property type="entry name" value="DNA breaking-rejoining enzymes"/>
    <property type="match status" value="1"/>
</dbReference>
<comment type="similarity">
    <text evidence="1">Belongs to the 'phage' integrase family.</text>
</comment>
<dbReference type="InterPro" id="IPR004107">
    <property type="entry name" value="Integrase_SAM-like_N"/>
</dbReference>
<accession>A0AAF0VAY3</accession>